<keyword evidence="3" id="KW-0963">Cytoplasm</keyword>
<comment type="function">
    <text evidence="3">Required for maturation of urease via the functional incorporation of the urease nickel metallocenter.</text>
</comment>
<dbReference type="OrthoDB" id="9798772at2"/>
<evidence type="ECO:0000256" key="2">
    <source>
        <dbReference type="ARBA" id="ARBA00023186"/>
    </source>
</evidence>
<comment type="subcellular location">
    <subcellularLocation>
        <location evidence="3">Cytoplasm</location>
    </subcellularLocation>
</comment>
<evidence type="ECO:0000313" key="4">
    <source>
        <dbReference type="EMBL" id="SOH93644.1"/>
    </source>
</evidence>
<accession>A0A2C9CQM8</accession>
<dbReference type="HAMAP" id="MF_01385">
    <property type="entry name" value="UreF"/>
    <property type="match status" value="1"/>
</dbReference>
<dbReference type="Gene3D" id="1.10.4190.10">
    <property type="entry name" value="Urease accessory protein UreF"/>
    <property type="match status" value="1"/>
</dbReference>
<keyword evidence="2 3" id="KW-0143">Chaperone</keyword>
<sequence>MNTEDLRHAQLLHQWLSPGYPTGAFAWSHGLDRLIDDGEIADAAGLECWLRGVLGYGSGWTDAVLLANAYRAPERADEVAELAAALAPSRERFAETLDQGTGFARVTSAVAGGSETPRAYPVALAVAAAREGVGLDLTLTLYLQAFVANLVSAAVRAVPLGQTDGQRVITALSGTCITVAQAARDTDLTQVGGAAIRADMASLHHETQYSRMFRS</sequence>
<dbReference type="AlphaFoldDB" id="A0A2C9CQM8"/>
<evidence type="ECO:0000256" key="1">
    <source>
        <dbReference type="ARBA" id="ARBA00022988"/>
    </source>
</evidence>
<name>A0A2C9CQM8_9RHOB</name>
<dbReference type="PANTHER" id="PTHR33620">
    <property type="entry name" value="UREASE ACCESSORY PROTEIN F"/>
    <property type="match status" value="1"/>
</dbReference>
<organism evidence="4 5">
    <name type="scientific">Pontivivens marinum</name>
    <dbReference type="NCBI Taxonomy" id="1690039"/>
    <lineage>
        <taxon>Bacteria</taxon>
        <taxon>Pseudomonadati</taxon>
        <taxon>Pseudomonadota</taxon>
        <taxon>Alphaproteobacteria</taxon>
        <taxon>Rhodobacterales</taxon>
        <taxon>Paracoccaceae</taxon>
        <taxon>Pontivivens</taxon>
    </lineage>
</organism>
<comment type="subunit">
    <text evidence="3">UreD, UreF and UreG form a complex that acts as a GTP-hydrolysis-dependent molecular chaperone, activating the urease apoprotein by helping to assemble the nickel containing metallocenter of UreC. The UreE protein probably delivers the nickel.</text>
</comment>
<proteinExistence type="inferred from homology"/>
<dbReference type="PIRSF" id="PIRSF009467">
    <property type="entry name" value="Ureas_acces_UreF"/>
    <property type="match status" value="1"/>
</dbReference>
<evidence type="ECO:0000256" key="3">
    <source>
        <dbReference type="HAMAP-Rule" id="MF_01385"/>
    </source>
</evidence>
<comment type="similarity">
    <text evidence="3">Belongs to the UreF family.</text>
</comment>
<evidence type="ECO:0000313" key="5">
    <source>
        <dbReference type="Proteomes" id="UP000220034"/>
    </source>
</evidence>
<dbReference type="RefSeq" id="WP_097929211.1">
    <property type="nucleotide sequence ID" value="NZ_OCTN01000002.1"/>
</dbReference>
<keyword evidence="1 3" id="KW-0996">Nickel insertion</keyword>
<dbReference type="InterPro" id="IPR038277">
    <property type="entry name" value="UreF_sf"/>
</dbReference>
<protein>
    <recommendedName>
        <fullName evidence="3">Urease accessory protein UreF</fullName>
    </recommendedName>
</protein>
<dbReference type="EMBL" id="OCTN01000002">
    <property type="protein sequence ID" value="SOH93644.1"/>
    <property type="molecule type" value="Genomic_DNA"/>
</dbReference>
<reference evidence="5" key="1">
    <citation type="submission" date="2017-09" db="EMBL/GenBank/DDBJ databases">
        <authorList>
            <person name="Varghese N."/>
            <person name="Submissions S."/>
        </authorList>
    </citation>
    <scope>NUCLEOTIDE SEQUENCE [LARGE SCALE GENOMIC DNA]</scope>
    <source>
        <strain evidence="5">C7</strain>
    </source>
</reference>
<gene>
    <name evidence="3" type="primary">ureF</name>
    <name evidence="4" type="ORF">SAMN06273572_102322</name>
</gene>
<dbReference type="Pfam" id="PF01730">
    <property type="entry name" value="UreF"/>
    <property type="match status" value="1"/>
</dbReference>
<dbReference type="InterPro" id="IPR002639">
    <property type="entry name" value="UreF"/>
</dbReference>
<dbReference type="PANTHER" id="PTHR33620:SF1">
    <property type="entry name" value="UREASE ACCESSORY PROTEIN F"/>
    <property type="match status" value="1"/>
</dbReference>
<dbReference type="GO" id="GO:0005737">
    <property type="term" value="C:cytoplasm"/>
    <property type="evidence" value="ECO:0007669"/>
    <property type="project" value="UniProtKB-SubCell"/>
</dbReference>
<dbReference type="GO" id="GO:0016151">
    <property type="term" value="F:nickel cation binding"/>
    <property type="evidence" value="ECO:0007669"/>
    <property type="project" value="UniProtKB-UniRule"/>
</dbReference>
<dbReference type="Proteomes" id="UP000220034">
    <property type="component" value="Unassembled WGS sequence"/>
</dbReference>
<keyword evidence="5" id="KW-1185">Reference proteome</keyword>